<feature type="compositionally biased region" description="Polar residues" evidence="1">
    <location>
        <begin position="71"/>
        <end position="80"/>
    </location>
</feature>
<feature type="chain" id="PRO_5044853991" evidence="2">
    <location>
        <begin position="22"/>
        <end position="93"/>
    </location>
</feature>
<evidence type="ECO:0000313" key="4">
    <source>
        <dbReference type="Proteomes" id="UP001529510"/>
    </source>
</evidence>
<feature type="region of interest" description="Disordered" evidence="1">
    <location>
        <begin position="71"/>
        <end position="93"/>
    </location>
</feature>
<name>A0ABD0QY10_CIRMR</name>
<keyword evidence="2" id="KW-0732">Signal</keyword>
<dbReference type="Proteomes" id="UP001529510">
    <property type="component" value="Unassembled WGS sequence"/>
</dbReference>
<feature type="signal peptide" evidence="2">
    <location>
        <begin position="1"/>
        <end position="21"/>
    </location>
</feature>
<comment type="caution">
    <text evidence="3">The sequence shown here is derived from an EMBL/GenBank/DDBJ whole genome shotgun (WGS) entry which is preliminary data.</text>
</comment>
<organism evidence="3 4">
    <name type="scientific">Cirrhinus mrigala</name>
    <name type="common">Mrigala</name>
    <dbReference type="NCBI Taxonomy" id="683832"/>
    <lineage>
        <taxon>Eukaryota</taxon>
        <taxon>Metazoa</taxon>
        <taxon>Chordata</taxon>
        <taxon>Craniata</taxon>
        <taxon>Vertebrata</taxon>
        <taxon>Euteleostomi</taxon>
        <taxon>Actinopterygii</taxon>
        <taxon>Neopterygii</taxon>
        <taxon>Teleostei</taxon>
        <taxon>Ostariophysi</taxon>
        <taxon>Cypriniformes</taxon>
        <taxon>Cyprinidae</taxon>
        <taxon>Labeoninae</taxon>
        <taxon>Labeonini</taxon>
        <taxon>Cirrhinus</taxon>
    </lineage>
</organism>
<gene>
    <name evidence="3" type="ORF">M9458_013783</name>
</gene>
<proteinExistence type="predicted"/>
<evidence type="ECO:0000256" key="2">
    <source>
        <dbReference type="SAM" id="SignalP"/>
    </source>
</evidence>
<accession>A0ABD0QY10</accession>
<evidence type="ECO:0000313" key="3">
    <source>
        <dbReference type="EMBL" id="KAL0191085.1"/>
    </source>
</evidence>
<sequence length="93" mass="9971">MSSAHVLQALCLLMVFSTVNAQDGYTYDTSEEWVNTWRQGFNFQCPHGATSVRRKARTACGTLSARGVPTTGENLTNAGGTISAEPGWNGMSV</sequence>
<feature type="non-terminal residue" evidence="3">
    <location>
        <position position="1"/>
    </location>
</feature>
<protein>
    <submittedName>
        <fullName evidence="3">Uncharacterized protein</fullName>
    </submittedName>
</protein>
<reference evidence="3 4" key="1">
    <citation type="submission" date="2024-05" db="EMBL/GenBank/DDBJ databases">
        <title>Genome sequencing and assembly of Indian major carp, Cirrhinus mrigala (Hamilton, 1822).</title>
        <authorList>
            <person name="Mohindra V."/>
            <person name="Chowdhury L.M."/>
            <person name="Lal K."/>
            <person name="Jena J.K."/>
        </authorList>
    </citation>
    <scope>NUCLEOTIDE SEQUENCE [LARGE SCALE GENOMIC DNA]</scope>
    <source>
        <strain evidence="3">CM1030</strain>
        <tissue evidence="3">Blood</tissue>
    </source>
</reference>
<keyword evidence="4" id="KW-1185">Reference proteome</keyword>
<dbReference type="EMBL" id="JAMKFB020000006">
    <property type="protein sequence ID" value="KAL0191085.1"/>
    <property type="molecule type" value="Genomic_DNA"/>
</dbReference>
<evidence type="ECO:0000256" key="1">
    <source>
        <dbReference type="SAM" id="MobiDB-lite"/>
    </source>
</evidence>
<dbReference type="AlphaFoldDB" id="A0ABD0QY10"/>